<dbReference type="SUPFAM" id="SSF51569">
    <property type="entry name" value="Aldolase"/>
    <property type="match status" value="1"/>
</dbReference>
<dbReference type="Gene3D" id="3.20.20.70">
    <property type="entry name" value="Aldolase class I"/>
    <property type="match status" value="1"/>
</dbReference>
<evidence type="ECO:0000256" key="3">
    <source>
        <dbReference type="ARBA" id="ARBA00013068"/>
    </source>
</evidence>
<evidence type="ECO:0000256" key="1">
    <source>
        <dbReference type="ARBA" id="ARBA00004714"/>
    </source>
</evidence>
<dbReference type="GO" id="GO:0004332">
    <property type="term" value="F:fructose-bisphosphate aldolase activity"/>
    <property type="evidence" value="ECO:0007669"/>
    <property type="project" value="UniProtKB-EC"/>
</dbReference>
<dbReference type="EMBL" id="BAND01000165">
    <property type="protein sequence ID" value="GAJ30560.1"/>
    <property type="molecule type" value="Genomic_DNA"/>
</dbReference>
<evidence type="ECO:0000256" key="5">
    <source>
        <dbReference type="ARBA" id="ARBA00023239"/>
    </source>
</evidence>
<evidence type="ECO:0000256" key="4">
    <source>
        <dbReference type="ARBA" id="ARBA00023152"/>
    </source>
</evidence>
<keyword evidence="8" id="KW-1185">Reference proteome</keyword>
<evidence type="ECO:0000256" key="6">
    <source>
        <dbReference type="ARBA" id="ARBA00029799"/>
    </source>
</evidence>
<reference evidence="7 8" key="2">
    <citation type="journal article" date="2014" name="FEMS Microbiol. Lett.">
        <title>Draft genomic DNA sequence of the facultatively methylotrophic bacterium Acidomonas methanolica type strain MB58.</title>
        <authorList>
            <person name="Higashiura N."/>
            <person name="Hadano H."/>
            <person name="Hirakawa H."/>
            <person name="Matsutani M."/>
            <person name="Takabe S."/>
            <person name="Matsushita K."/>
            <person name="Azuma Y."/>
        </authorList>
    </citation>
    <scope>NUCLEOTIDE SEQUENCE [LARGE SCALE GENOMIC DNA]</scope>
    <source>
        <strain evidence="7 8">MB58</strain>
    </source>
</reference>
<keyword evidence="4" id="KW-0324">Glycolysis</keyword>
<dbReference type="RefSeq" id="WP_042061830.1">
    <property type="nucleotide sequence ID" value="NZ_BAND01000165.1"/>
</dbReference>
<dbReference type="Pfam" id="PF00274">
    <property type="entry name" value="Glycolytic"/>
    <property type="match status" value="1"/>
</dbReference>
<dbReference type="Proteomes" id="UP000019760">
    <property type="component" value="Unassembled WGS sequence"/>
</dbReference>
<protein>
    <recommendedName>
        <fullName evidence="3">fructose-bisphosphate aldolase</fullName>
        <ecNumber evidence="3">4.1.2.13</ecNumber>
    </recommendedName>
    <alternativeName>
        <fullName evidence="6">Fructose-bisphosphate aldolase class I</fullName>
    </alternativeName>
</protein>
<dbReference type="UniPathway" id="UPA00109">
    <property type="reaction ID" value="UER00183"/>
</dbReference>
<name>A0A023DA24_ACIMT</name>
<evidence type="ECO:0000313" key="8">
    <source>
        <dbReference type="Proteomes" id="UP000019760"/>
    </source>
</evidence>
<dbReference type="OrthoDB" id="9813469at2"/>
<dbReference type="GO" id="GO:0006096">
    <property type="term" value="P:glycolytic process"/>
    <property type="evidence" value="ECO:0007669"/>
    <property type="project" value="UniProtKB-UniPathway"/>
</dbReference>
<dbReference type="AlphaFoldDB" id="A0A023DA24"/>
<accession>A0A023DA24</accession>
<dbReference type="PANTHER" id="PTHR11627">
    <property type="entry name" value="FRUCTOSE-BISPHOSPHATE ALDOLASE"/>
    <property type="match status" value="1"/>
</dbReference>
<evidence type="ECO:0000313" key="7">
    <source>
        <dbReference type="EMBL" id="GAJ30560.1"/>
    </source>
</evidence>
<organism evidence="7 8">
    <name type="scientific">Acidomonas methanolica NBRC 104435</name>
    <dbReference type="NCBI Taxonomy" id="1231351"/>
    <lineage>
        <taxon>Bacteria</taxon>
        <taxon>Pseudomonadati</taxon>
        <taxon>Pseudomonadota</taxon>
        <taxon>Alphaproteobacteria</taxon>
        <taxon>Acetobacterales</taxon>
        <taxon>Acetobacteraceae</taxon>
        <taxon>Acidomonas</taxon>
    </lineage>
</organism>
<gene>
    <name evidence="7" type="ORF">Amme_173_003</name>
</gene>
<keyword evidence="5" id="KW-0456">Lyase</keyword>
<proteinExistence type="inferred from homology"/>
<comment type="similarity">
    <text evidence="2">Belongs to the class I fructose-bisphosphate aldolase family.</text>
</comment>
<comment type="caution">
    <text evidence="7">The sequence shown here is derived from an EMBL/GenBank/DDBJ whole genome shotgun (WGS) entry which is preliminary data.</text>
</comment>
<dbReference type="EC" id="4.1.2.13" evidence="3"/>
<dbReference type="InterPro" id="IPR000741">
    <property type="entry name" value="FBA_I"/>
</dbReference>
<dbReference type="NCBIfam" id="NF003784">
    <property type="entry name" value="PRK05377.1"/>
    <property type="match status" value="1"/>
</dbReference>
<dbReference type="InterPro" id="IPR013785">
    <property type="entry name" value="Aldolase_TIM"/>
</dbReference>
<evidence type="ECO:0000256" key="2">
    <source>
        <dbReference type="ARBA" id="ARBA00010387"/>
    </source>
</evidence>
<sequence>MSKAEMMAQMAGKAGLIAALDQSGGSSPKALAHYGIPETAYHSEDEMFALMAEMRVRIMTAPSFTGERVIATILFVLTMDSKVKGEPTPSYLWRERGVVPFVKIDRGMEDEADGVQLMKPIPDLDALLERAARLGVFGTKERSVIRLASESGIRAIVRQQFDLAAKVRAHGLLPILEPEVLVKSPQKKECEQILHDCVLEEIRALPAEARMMLKVTLPEVPDLYDDIARDPHVVRVVALSGGYTEDEACAKLKRNHRMIASFSRALVGDLRHQMDEAEFDSVLADAIAKIYDASVNKV</sequence>
<comment type="pathway">
    <text evidence="1">Carbohydrate degradation; glycolysis; D-glyceraldehyde 3-phosphate and glycerone phosphate from D-glucose: step 4/4.</text>
</comment>
<reference evidence="8" key="1">
    <citation type="journal article" date="2014" name="FEMS Microbiol. Lett.">
        <title>Draft Genomic DNA Sequence of the Facultatively Methylotrophic Bacterium Acidomonas methanolica type strain MB58.</title>
        <authorList>
            <person name="Higashiura N."/>
            <person name="Hadano H."/>
            <person name="Hirakawa H."/>
            <person name="Matsutani M."/>
            <person name="Takabe S."/>
            <person name="Matsushita K."/>
            <person name="Azuma Y."/>
        </authorList>
    </citation>
    <scope>NUCLEOTIDE SEQUENCE [LARGE SCALE GENOMIC DNA]</scope>
    <source>
        <strain evidence="8">MB58</strain>
    </source>
</reference>